<evidence type="ECO:0000313" key="2">
    <source>
        <dbReference type="Proteomes" id="UP000240493"/>
    </source>
</evidence>
<name>A0A2T3ZDL0_TRIA4</name>
<keyword evidence="2" id="KW-1185">Reference proteome</keyword>
<protein>
    <submittedName>
        <fullName evidence="1">Uncharacterized protein</fullName>
    </submittedName>
</protein>
<proteinExistence type="predicted"/>
<organism evidence="1 2">
    <name type="scientific">Trichoderma asperellum (strain ATCC 204424 / CBS 433.97 / NBRC 101777)</name>
    <dbReference type="NCBI Taxonomy" id="1042311"/>
    <lineage>
        <taxon>Eukaryota</taxon>
        <taxon>Fungi</taxon>
        <taxon>Dikarya</taxon>
        <taxon>Ascomycota</taxon>
        <taxon>Pezizomycotina</taxon>
        <taxon>Sordariomycetes</taxon>
        <taxon>Hypocreomycetidae</taxon>
        <taxon>Hypocreales</taxon>
        <taxon>Hypocreaceae</taxon>
        <taxon>Trichoderma</taxon>
    </lineage>
</organism>
<gene>
    <name evidence="1" type="ORF">M441DRAFT_44932</name>
</gene>
<sequence>MAVSKEGLVGIPAHCKSTCDAIFHHGPAAVMSCIVNSVPAEDVLHMLGKTTSTNNLMCDMRRKHNKQGGASAQMLILQVREQAHRDLDDYVQVALPLDYRNTRSA</sequence>
<evidence type="ECO:0000313" key="1">
    <source>
        <dbReference type="EMBL" id="PTB42893.1"/>
    </source>
</evidence>
<accession>A0A2T3ZDL0</accession>
<dbReference type="PROSITE" id="PS51257">
    <property type="entry name" value="PROKAR_LIPOPROTEIN"/>
    <property type="match status" value="1"/>
</dbReference>
<dbReference type="Proteomes" id="UP000240493">
    <property type="component" value="Unassembled WGS sequence"/>
</dbReference>
<dbReference type="AlphaFoldDB" id="A0A2T3ZDL0"/>
<dbReference type="EMBL" id="KZ679259">
    <property type="protein sequence ID" value="PTB42893.1"/>
    <property type="molecule type" value="Genomic_DNA"/>
</dbReference>
<reference evidence="1 2" key="1">
    <citation type="submission" date="2016-07" db="EMBL/GenBank/DDBJ databases">
        <title>Multiple horizontal gene transfer events from other fungi enriched the ability of initially mycotrophic Trichoderma (Ascomycota) to feed on dead plant biomass.</title>
        <authorList>
            <consortium name="DOE Joint Genome Institute"/>
            <person name="Aerts A."/>
            <person name="Atanasova L."/>
            <person name="Chenthamara K."/>
            <person name="Zhang J."/>
            <person name="Grujic M."/>
            <person name="Henrissat B."/>
            <person name="Kuo A."/>
            <person name="Salamov A."/>
            <person name="Lipzen A."/>
            <person name="Labutti K."/>
            <person name="Barry K."/>
            <person name="Miao Y."/>
            <person name="Rahimi M.J."/>
            <person name="Shen Q."/>
            <person name="Grigoriev I.V."/>
            <person name="Kubicek C.P."/>
            <person name="Druzhinina I.S."/>
        </authorList>
    </citation>
    <scope>NUCLEOTIDE SEQUENCE [LARGE SCALE GENOMIC DNA]</scope>
    <source>
        <strain evidence="1 2">CBS 433.97</strain>
    </source>
</reference>